<feature type="compositionally biased region" description="Basic and acidic residues" evidence="1">
    <location>
        <begin position="296"/>
        <end position="313"/>
    </location>
</feature>
<feature type="region of interest" description="Disordered" evidence="1">
    <location>
        <begin position="392"/>
        <end position="438"/>
    </location>
</feature>
<sequence>MACNSSSEKLKKELFEHIRKGEWNQVVEVHERDREAFTTRIASYTGDTAFLLAISEGKEGIVEKLVALINNWDKITPSKAKEIVGFQNEKGRTSLHAAAGTGSKTLCELIARVDPSLVVARDYKGESPVFRAVRYGRMQVFLFLHDLALAHRAHRADRAHTSLSSIRYCWNDDDQTILHNAIIRENFDLAFQIIHLYKELVNLVDKDGESPLHCLARKPAAFESGSSLRGRNRIIYDCLSIENLETKVQEKSHPKLGLEVKRNPSIPPGNKQTFRHFIRFLWTNAVLAGGSHRGKKESENVDIESHHGHKTDQTGRNTSQENPSVSQKSYFIEHVSRAIPVILGYGDMSVIKKIKQEKEKHVWASRVLDALLEVATLYDGKKALRVSELNEKQMSEKIPGEDSNDQDSKEKVEEDISQQPMGSTSNIPAETTKKKEEPEKETAILLAAKYGVAEIIEKILDHFPMAIYDKDKDSKNIVLIVLENRHLKVLKFLLDKYRDCDHIAYQKVDEEGNTALHYAAMYDEKSVRSWPVPGAALQMQWEIKWHEFVEEVMPPRLSRTNKEGQTPKELFSHTHKGLVKNGGDWLMSTATSCSVVATLIATVAFASSTTAPGGTESDGKHKVKRNLTFELFAISSLVSLCFSVTSLVMFLAILTSRHQEKDFSKELPRKILFGLTSLFLSIASVLVTFCAGHFLIFKDNFKYAVFPVYAVTLLPLCLFAVAQFPLYFDLLLATFWNPFNHD</sequence>
<dbReference type="Gene3D" id="1.25.40.20">
    <property type="entry name" value="Ankyrin repeat-containing domain"/>
    <property type="match status" value="3"/>
</dbReference>
<dbReference type="Pfam" id="PF12796">
    <property type="entry name" value="Ank_2"/>
    <property type="match status" value="1"/>
</dbReference>
<evidence type="ECO:0000256" key="2">
    <source>
        <dbReference type="SAM" id="Phobius"/>
    </source>
</evidence>
<dbReference type="PANTHER" id="PTHR24177:SF103">
    <property type="entry name" value="PGG DOMAIN-CONTAINING PROTEIN"/>
    <property type="match status" value="1"/>
</dbReference>
<dbReference type="STRING" id="981085.W9S3H0"/>
<dbReference type="SMART" id="SM00248">
    <property type="entry name" value="ANK"/>
    <property type="match status" value="6"/>
</dbReference>
<evidence type="ECO:0000256" key="1">
    <source>
        <dbReference type="SAM" id="MobiDB-lite"/>
    </source>
</evidence>
<dbReference type="InterPro" id="IPR026961">
    <property type="entry name" value="PGG_dom"/>
</dbReference>
<feature type="transmembrane region" description="Helical" evidence="2">
    <location>
        <begin position="627"/>
        <end position="651"/>
    </location>
</feature>
<accession>W9S3H0</accession>
<feature type="region of interest" description="Disordered" evidence="1">
    <location>
        <begin position="291"/>
        <end position="326"/>
    </location>
</feature>
<evidence type="ECO:0000259" key="3">
    <source>
        <dbReference type="Pfam" id="PF13962"/>
    </source>
</evidence>
<keyword evidence="2" id="KW-0812">Transmembrane</keyword>
<dbReference type="OrthoDB" id="1868897at2759"/>
<dbReference type="eggNOG" id="KOG0504">
    <property type="taxonomic scope" value="Eukaryota"/>
</dbReference>
<keyword evidence="5" id="KW-1185">Reference proteome</keyword>
<keyword evidence="2" id="KW-1133">Transmembrane helix</keyword>
<feature type="compositionally biased region" description="Polar residues" evidence="1">
    <location>
        <begin position="314"/>
        <end position="326"/>
    </location>
</feature>
<feature type="compositionally biased region" description="Basic and acidic residues" evidence="1">
    <location>
        <begin position="392"/>
        <end position="414"/>
    </location>
</feature>
<dbReference type="InterPro" id="IPR036770">
    <property type="entry name" value="Ankyrin_rpt-contain_sf"/>
</dbReference>
<feature type="transmembrane region" description="Helical" evidence="2">
    <location>
        <begin position="671"/>
        <end position="696"/>
    </location>
</feature>
<dbReference type="Proteomes" id="UP000030645">
    <property type="component" value="Unassembled WGS sequence"/>
</dbReference>
<dbReference type="AlphaFoldDB" id="W9S3H0"/>
<feature type="transmembrane region" description="Helical" evidence="2">
    <location>
        <begin position="585"/>
        <end position="606"/>
    </location>
</feature>
<dbReference type="EMBL" id="KE344921">
    <property type="protein sequence ID" value="EXB86897.1"/>
    <property type="molecule type" value="Genomic_DNA"/>
</dbReference>
<evidence type="ECO:0000313" key="5">
    <source>
        <dbReference type="Proteomes" id="UP000030645"/>
    </source>
</evidence>
<feature type="domain" description="PGG" evidence="3">
    <location>
        <begin position="584"/>
        <end position="695"/>
    </location>
</feature>
<dbReference type="Pfam" id="PF13962">
    <property type="entry name" value="PGG"/>
    <property type="match status" value="1"/>
</dbReference>
<dbReference type="PANTHER" id="PTHR24177">
    <property type="entry name" value="CASKIN"/>
    <property type="match status" value="1"/>
</dbReference>
<proteinExistence type="predicted"/>
<organism evidence="4 5">
    <name type="scientific">Morus notabilis</name>
    <dbReference type="NCBI Taxonomy" id="981085"/>
    <lineage>
        <taxon>Eukaryota</taxon>
        <taxon>Viridiplantae</taxon>
        <taxon>Streptophyta</taxon>
        <taxon>Embryophyta</taxon>
        <taxon>Tracheophyta</taxon>
        <taxon>Spermatophyta</taxon>
        <taxon>Magnoliopsida</taxon>
        <taxon>eudicotyledons</taxon>
        <taxon>Gunneridae</taxon>
        <taxon>Pentapetalae</taxon>
        <taxon>rosids</taxon>
        <taxon>fabids</taxon>
        <taxon>Rosales</taxon>
        <taxon>Moraceae</taxon>
        <taxon>Moreae</taxon>
        <taxon>Morus</taxon>
    </lineage>
</organism>
<gene>
    <name evidence="4" type="ORF">L484_007320</name>
</gene>
<feature type="transmembrane region" description="Helical" evidence="2">
    <location>
        <begin position="708"/>
        <end position="728"/>
    </location>
</feature>
<keyword evidence="2" id="KW-0472">Membrane</keyword>
<dbReference type="KEGG" id="mnt:21390725"/>
<feature type="compositionally biased region" description="Polar residues" evidence="1">
    <location>
        <begin position="417"/>
        <end position="427"/>
    </location>
</feature>
<protein>
    <recommendedName>
        <fullName evidence="3">PGG domain-containing protein</fullName>
    </recommendedName>
</protein>
<evidence type="ECO:0000313" key="4">
    <source>
        <dbReference type="EMBL" id="EXB86897.1"/>
    </source>
</evidence>
<dbReference type="SUPFAM" id="SSF48403">
    <property type="entry name" value="Ankyrin repeat"/>
    <property type="match status" value="2"/>
</dbReference>
<name>W9S3H0_9ROSA</name>
<reference evidence="5" key="1">
    <citation type="submission" date="2013-01" db="EMBL/GenBank/DDBJ databases">
        <title>Draft Genome Sequence of a Mulberry Tree, Morus notabilis C.K. Schneid.</title>
        <authorList>
            <person name="He N."/>
            <person name="Zhao S."/>
        </authorList>
    </citation>
    <scope>NUCLEOTIDE SEQUENCE</scope>
</reference>
<dbReference type="GO" id="GO:0016020">
    <property type="term" value="C:membrane"/>
    <property type="evidence" value="ECO:0007669"/>
    <property type="project" value="TreeGrafter"/>
</dbReference>
<dbReference type="InterPro" id="IPR002110">
    <property type="entry name" value="Ankyrin_rpt"/>
</dbReference>